<dbReference type="Pfam" id="PF07978">
    <property type="entry name" value="NIPSNAP"/>
    <property type="match status" value="1"/>
</dbReference>
<organism evidence="3 4">
    <name type="scientific">Streptomyces chlorus</name>
    <dbReference type="NCBI Taxonomy" id="887452"/>
    <lineage>
        <taxon>Bacteria</taxon>
        <taxon>Bacillati</taxon>
        <taxon>Actinomycetota</taxon>
        <taxon>Actinomycetes</taxon>
        <taxon>Kitasatosporales</taxon>
        <taxon>Streptomycetaceae</taxon>
        <taxon>Streptomyces</taxon>
    </lineage>
</organism>
<dbReference type="PANTHER" id="PTHR21017:SF17">
    <property type="entry name" value="PROTEIN NIPSNAP"/>
    <property type="match status" value="1"/>
</dbReference>
<sequence length="121" mass="13937">MIVEERTYVLHTGAKLSEYLEAYENIGLPAQKPILGGFLGYFVTEFGTQNELNHFWAYSDLEDRRSRRARLAGNEQWQECLSVIRPMIMTMSNKIMYPTSFSPIRSLPVSSDDPHTAFNEN</sequence>
<evidence type="ECO:0000313" key="3">
    <source>
        <dbReference type="EMBL" id="MFC5855310.1"/>
    </source>
</evidence>
<feature type="domain" description="NIPSNAP" evidence="2">
    <location>
        <begin position="3"/>
        <end position="103"/>
    </location>
</feature>
<dbReference type="SUPFAM" id="SSF54909">
    <property type="entry name" value="Dimeric alpha+beta barrel"/>
    <property type="match status" value="1"/>
</dbReference>
<dbReference type="RefSeq" id="WP_381368034.1">
    <property type="nucleotide sequence ID" value="NZ_JBHSOA010000061.1"/>
</dbReference>
<keyword evidence="4" id="KW-1185">Reference proteome</keyword>
<dbReference type="InterPro" id="IPR051557">
    <property type="entry name" value="NipSnap_domain"/>
</dbReference>
<evidence type="ECO:0000313" key="4">
    <source>
        <dbReference type="Proteomes" id="UP001596180"/>
    </source>
</evidence>
<evidence type="ECO:0000256" key="1">
    <source>
        <dbReference type="ARBA" id="ARBA00005291"/>
    </source>
</evidence>
<gene>
    <name evidence="3" type="ORF">ACFPZI_27070</name>
</gene>
<dbReference type="Proteomes" id="UP001596180">
    <property type="component" value="Unassembled WGS sequence"/>
</dbReference>
<reference evidence="4" key="1">
    <citation type="journal article" date="2019" name="Int. J. Syst. Evol. Microbiol.">
        <title>The Global Catalogue of Microorganisms (GCM) 10K type strain sequencing project: providing services to taxonomists for standard genome sequencing and annotation.</title>
        <authorList>
            <consortium name="The Broad Institute Genomics Platform"/>
            <consortium name="The Broad Institute Genome Sequencing Center for Infectious Disease"/>
            <person name="Wu L."/>
            <person name="Ma J."/>
        </authorList>
    </citation>
    <scope>NUCLEOTIDE SEQUENCE [LARGE SCALE GENOMIC DNA]</scope>
    <source>
        <strain evidence="4">JCM 10411</strain>
    </source>
</reference>
<evidence type="ECO:0000259" key="2">
    <source>
        <dbReference type="Pfam" id="PF07978"/>
    </source>
</evidence>
<name>A0ABW1E4J8_9ACTN</name>
<proteinExistence type="inferred from homology"/>
<comment type="similarity">
    <text evidence="1">Belongs to the NipSnap family.</text>
</comment>
<dbReference type="InterPro" id="IPR012577">
    <property type="entry name" value="NIPSNAP"/>
</dbReference>
<comment type="caution">
    <text evidence="3">The sequence shown here is derived from an EMBL/GenBank/DDBJ whole genome shotgun (WGS) entry which is preliminary data.</text>
</comment>
<dbReference type="Gene3D" id="3.30.70.100">
    <property type="match status" value="1"/>
</dbReference>
<dbReference type="EMBL" id="JBHSOA010000061">
    <property type="protein sequence ID" value="MFC5855310.1"/>
    <property type="molecule type" value="Genomic_DNA"/>
</dbReference>
<dbReference type="PANTHER" id="PTHR21017">
    <property type="entry name" value="NIPSNAP-RELATED"/>
    <property type="match status" value="1"/>
</dbReference>
<accession>A0ABW1E4J8</accession>
<protein>
    <submittedName>
        <fullName evidence="3">NIPSNAP family protein</fullName>
    </submittedName>
</protein>
<dbReference type="InterPro" id="IPR011008">
    <property type="entry name" value="Dimeric_a/b-barrel"/>
</dbReference>